<dbReference type="KEGG" id="dzi:111298172"/>
<reference evidence="3" key="1">
    <citation type="submission" date="2025-08" db="UniProtKB">
        <authorList>
            <consortium name="RefSeq"/>
        </authorList>
    </citation>
    <scope>IDENTIFICATION</scope>
    <source>
        <tissue evidence="3">Fruit stalk</tissue>
    </source>
</reference>
<evidence type="ECO:0000313" key="3">
    <source>
        <dbReference type="RefSeq" id="XP_022748633.1"/>
    </source>
</evidence>
<feature type="compositionally biased region" description="Polar residues" evidence="1">
    <location>
        <begin position="505"/>
        <end position="515"/>
    </location>
</feature>
<name>A0A6P5Z798_DURZI</name>
<protein>
    <submittedName>
        <fullName evidence="3">Myb-like protein X</fullName>
    </submittedName>
</protein>
<dbReference type="GeneID" id="111298172"/>
<feature type="compositionally biased region" description="Basic and acidic residues" evidence="1">
    <location>
        <begin position="466"/>
        <end position="488"/>
    </location>
</feature>
<gene>
    <name evidence="3" type="primary">LOC111298172</name>
</gene>
<dbReference type="PANTHER" id="PTHR33700">
    <property type="entry name" value="MYB-LIKE PROTEIN X"/>
    <property type="match status" value="1"/>
</dbReference>
<feature type="compositionally biased region" description="Basic and acidic residues" evidence="1">
    <location>
        <begin position="96"/>
        <end position="135"/>
    </location>
</feature>
<evidence type="ECO:0000256" key="1">
    <source>
        <dbReference type="SAM" id="MobiDB-lite"/>
    </source>
</evidence>
<feature type="compositionally biased region" description="Low complexity" evidence="1">
    <location>
        <begin position="263"/>
        <end position="276"/>
    </location>
</feature>
<feature type="region of interest" description="Disordered" evidence="1">
    <location>
        <begin position="68"/>
        <end position="311"/>
    </location>
</feature>
<dbReference type="OrthoDB" id="1928179at2759"/>
<feature type="compositionally biased region" description="Low complexity" evidence="1">
    <location>
        <begin position="427"/>
        <end position="441"/>
    </location>
</feature>
<dbReference type="RefSeq" id="XP_022748633.1">
    <property type="nucleotide sequence ID" value="XM_022892898.1"/>
</dbReference>
<feature type="compositionally biased region" description="Acidic residues" evidence="1">
    <location>
        <begin position="183"/>
        <end position="215"/>
    </location>
</feature>
<feature type="compositionally biased region" description="Polar residues" evidence="1">
    <location>
        <begin position="245"/>
        <end position="256"/>
    </location>
</feature>
<dbReference type="AlphaFoldDB" id="A0A6P5Z798"/>
<dbReference type="PANTHER" id="PTHR33700:SF4">
    <property type="entry name" value="MYB-LIKE PROTEIN X"/>
    <property type="match status" value="1"/>
</dbReference>
<organism evidence="2 3">
    <name type="scientific">Durio zibethinus</name>
    <name type="common">Durian</name>
    <dbReference type="NCBI Taxonomy" id="66656"/>
    <lineage>
        <taxon>Eukaryota</taxon>
        <taxon>Viridiplantae</taxon>
        <taxon>Streptophyta</taxon>
        <taxon>Embryophyta</taxon>
        <taxon>Tracheophyta</taxon>
        <taxon>Spermatophyta</taxon>
        <taxon>Magnoliopsida</taxon>
        <taxon>eudicotyledons</taxon>
        <taxon>Gunneridae</taxon>
        <taxon>Pentapetalae</taxon>
        <taxon>rosids</taxon>
        <taxon>malvids</taxon>
        <taxon>Malvales</taxon>
        <taxon>Malvaceae</taxon>
        <taxon>Helicteroideae</taxon>
        <taxon>Durio</taxon>
    </lineage>
</organism>
<feature type="region of interest" description="Disordered" evidence="1">
    <location>
        <begin position="345"/>
        <end position="368"/>
    </location>
</feature>
<feature type="compositionally biased region" description="Basic and acidic residues" evidence="1">
    <location>
        <begin position="222"/>
        <end position="242"/>
    </location>
</feature>
<keyword evidence="2" id="KW-1185">Reference proteome</keyword>
<proteinExistence type="predicted"/>
<feature type="compositionally biased region" description="Polar residues" evidence="1">
    <location>
        <begin position="533"/>
        <end position="543"/>
    </location>
</feature>
<sequence>MFKKSASRNQRSKGIKMKHVLQICLLLGVCFWLIYQVKRSHDKRKEFEERDAKASVKVQRDDVILQFGRKELPHVQEVSKNYKHEEEEEEENGVEEENKHDEEQEEQAKRLEEEEQEGTRKREEEEQGEASKHEEEVQEDEGSMHDDEEQEADIKDEEAEREGRGDGDDEVDENEQERADGEADHEEEFLDEEKEREVEGDDKENEENEGQEEIDNLANDQNHNEGGKNAHEAREEHYKADDASSAVSHDTLISNSEADKLNMENSNENSTMNVSEQETKANSTEEINGDENKSDLKVDEGKYSEGGSSLNVTYTNENAYENGSSNLEYISLPSTTNTTDLINQASKNSTVVRKETGNKPAEVNTGMPCSLQNGTAIILKSTSSQNATGDGLVTEEKYKEQANEMNSNRKPTDSIAVDSSKTENVDSATTESSNSSTNAESGMSEDIPKINATAGRDSSESSMNKEITDSTQNDKSKGDNKSGGRDESSESTSFIETVDRVQQDPIDSSDNTLPQEETDARIDLSTLPDITIEGSNNEDAAAE</sequence>
<feature type="compositionally biased region" description="Acidic residues" evidence="1">
    <location>
        <begin position="86"/>
        <end position="95"/>
    </location>
</feature>
<feature type="compositionally biased region" description="Basic and acidic residues" evidence="1">
    <location>
        <begin position="290"/>
        <end position="303"/>
    </location>
</feature>
<feature type="compositionally biased region" description="Acidic residues" evidence="1">
    <location>
        <begin position="136"/>
        <end position="160"/>
    </location>
</feature>
<feature type="region of interest" description="Disordered" evidence="1">
    <location>
        <begin position="386"/>
        <end position="543"/>
    </location>
</feature>
<accession>A0A6P5Z798</accession>
<evidence type="ECO:0000313" key="2">
    <source>
        <dbReference type="Proteomes" id="UP000515121"/>
    </source>
</evidence>
<dbReference type="Proteomes" id="UP000515121">
    <property type="component" value="Unplaced"/>
</dbReference>